<name>A0A410FWT4_BIPS1</name>
<organism evidence="1 2">
    <name type="scientific">Bipolaricaulis sibiricus</name>
    <dbReference type="NCBI Taxonomy" id="2501609"/>
    <lineage>
        <taxon>Bacteria</taxon>
        <taxon>Candidatus Bipolaricaulota</taxon>
        <taxon>Candidatus Bipolaricaulia</taxon>
        <taxon>Candidatus Bipolaricaulales</taxon>
        <taxon>Candidatus Bipolaricaulaceae</taxon>
        <taxon>Candidatus Bipolaricaulis</taxon>
    </lineage>
</organism>
<protein>
    <submittedName>
        <fullName evidence="1">Uncharacterized protein</fullName>
    </submittedName>
</protein>
<dbReference type="Proteomes" id="UP000287233">
    <property type="component" value="Chromosome"/>
</dbReference>
<dbReference type="AlphaFoldDB" id="A0A410FWT4"/>
<accession>A0A410FWT4</accession>
<dbReference type="EMBL" id="CP034928">
    <property type="protein sequence ID" value="QAA77428.1"/>
    <property type="molecule type" value="Genomic_DNA"/>
</dbReference>
<dbReference type="KEGG" id="bih:BIP78_1664"/>
<gene>
    <name evidence="1" type="ORF">BIP78_1664</name>
</gene>
<sequence length="73" mass="7881">MAIADLGPQGERAIWQAAELLVLCFAHIPSGRAALGAERTQGHVHPDLLPLGQLRAIRHALMLNLTPRRLGPC</sequence>
<reference evidence="2" key="1">
    <citation type="submission" date="2018-12" db="EMBL/GenBank/DDBJ databases">
        <title>Complete genome sequence of an uncultured bacterium of the candidate phylum Bipolaricaulota.</title>
        <authorList>
            <person name="Kadnikov V.V."/>
            <person name="Mardanov A.V."/>
            <person name="Beletsky A.V."/>
            <person name="Frank Y.A."/>
            <person name="Karnachuk O.V."/>
            <person name="Ravin N.V."/>
        </authorList>
    </citation>
    <scope>NUCLEOTIDE SEQUENCE [LARGE SCALE GENOMIC DNA]</scope>
</reference>
<evidence type="ECO:0000313" key="1">
    <source>
        <dbReference type="EMBL" id="QAA77428.1"/>
    </source>
</evidence>
<proteinExistence type="predicted"/>
<evidence type="ECO:0000313" key="2">
    <source>
        <dbReference type="Proteomes" id="UP000287233"/>
    </source>
</evidence>